<proteinExistence type="predicted"/>
<keyword evidence="2" id="KW-0472">Membrane</keyword>
<reference evidence="3 4" key="1">
    <citation type="submission" date="2020-04" db="EMBL/GenBank/DDBJ databases">
        <authorList>
            <person name="De Canck E."/>
        </authorList>
    </citation>
    <scope>NUCLEOTIDE SEQUENCE [LARGE SCALE GENOMIC DNA]</scope>
    <source>
        <strain evidence="3 4">LMG 27177</strain>
    </source>
</reference>
<accession>A0A6J5FJY2</accession>
<dbReference type="Proteomes" id="UP000494252">
    <property type="component" value="Unassembled WGS sequence"/>
</dbReference>
<feature type="transmembrane region" description="Helical" evidence="2">
    <location>
        <begin position="20"/>
        <end position="40"/>
    </location>
</feature>
<dbReference type="AlphaFoldDB" id="A0A6J5FJY2"/>
<evidence type="ECO:0000256" key="2">
    <source>
        <dbReference type="SAM" id="Phobius"/>
    </source>
</evidence>
<feature type="coiled-coil region" evidence="1">
    <location>
        <begin position="65"/>
        <end position="113"/>
    </location>
</feature>
<name>A0A6J5FJY2_9BURK</name>
<keyword evidence="2" id="KW-0812">Transmembrane</keyword>
<gene>
    <name evidence="3" type="ORF">LMG27177_01143</name>
</gene>
<dbReference type="RefSeq" id="WP_175158491.1">
    <property type="nucleotide sequence ID" value="NZ_CADIKI010000003.1"/>
</dbReference>
<dbReference type="EMBL" id="CADIKI010000003">
    <property type="protein sequence ID" value="CAB3782009.1"/>
    <property type="molecule type" value="Genomic_DNA"/>
</dbReference>
<keyword evidence="4" id="KW-1185">Reference proteome</keyword>
<sequence>MSMFDLSQSAADALFKWSNVVAIVGAVLAAIGAYGSFWTGNIRDRYSDERISKNEADTASARKTAAVANESAAKASENVAKANERTELLRQSNLEVQRQLEKERLERLRLEASIAPRRLSEQQRWSLVSSLQSAPQPLAAQITLLGDEEAGGYEKAIWGTLNAAKVQVAAEMAGIMSPPPYGVQLTLQKGNPRSAAIKSAFESAHIPITTSYGEIGKLDARILIGLRPLGVAR</sequence>
<evidence type="ECO:0000313" key="3">
    <source>
        <dbReference type="EMBL" id="CAB3782009.1"/>
    </source>
</evidence>
<organism evidence="3 4">
    <name type="scientific">Paraburkholderia fynbosensis</name>
    <dbReference type="NCBI Taxonomy" id="1200993"/>
    <lineage>
        <taxon>Bacteria</taxon>
        <taxon>Pseudomonadati</taxon>
        <taxon>Pseudomonadota</taxon>
        <taxon>Betaproteobacteria</taxon>
        <taxon>Burkholderiales</taxon>
        <taxon>Burkholderiaceae</taxon>
        <taxon>Paraburkholderia</taxon>
    </lineage>
</organism>
<evidence type="ECO:0000256" key="1">
    <source>
        <dbReference type="SAM" id="Coils"/>
    </source>
</evidence>
<protein>
    <submittedName>
        <fullName evidence="3">Uncharacterized protein</fullName>
    </submittedName>
</protein>
<evidence type="ECO:0000313" key="4">
    <source>
        <dbReference type="Proteomes" id="UP000494252"/>
    </source>
</evidence>
<keyword evidence="1" id="KW-0175">Coiled coil</keyword>
<keyword evidence="2" id="KW-1133">Transmembrane helix</keyword>